<comment type="caution">
    <text evidence="2">The sequence shown here is derived from an EMBL/GenBank/DDBJ whole genome shotgun (WGS) entry which is preliminary data.</text>
</comment>
<dbReference type="RefSeq" id="XP_027616403.1">
    <property type="nucleotide sequence ID" value="XM_027760602.1"/>
</dbReference>
<sequence>MSKFTLGTGRVAVRPHLQRCARPKVQEKARWTLTHAQHPTQRHNILPVNGYATTGETGTACSLEVPATPQCTGPIVARGSSNLYTPSSSSAAPRRDFIPMERANYHDA</sequence>
<reference evidence="2 3" key="1">
    <citation type="journal article" date="2018" name="Sci. Rep.">
        <title>Genome sequence of the cauliflower mushroom Sparassis crispa (Hanabiratake) and its association with beneficial usage.</title>
        <authorList>
            <person name="Kiyama R."/>
            <person name="Furutani Y."/>
            <person name="Kawaguchi K."/>
            <person name="Nakanishi T."/>
        </authorList>
    </citation>
    <scope>NUCLEOTIDE SEQUENCE [LARGE SCALE GENOMIC DNA]</scope>
</reference>
<evidence type="ECO:0000256" key="1">
    <source>
        <dbReference type="SAM" id="MobiDB-lite"/>
    </source>
</evidence>
<proteinExistence type="predicted"/>
<dbReference type="EMBL" id="BFAD01000008">
    <property type="protein sequence ID" value="GBE85490.1"/>
    <property type="molecule type" value="Genomic_DNA"/>
</dbReference>
<feature type="region of interest" description="Disordered" evidence="1">
    <location>
        <begin position="80"/>
        <end position="108"/>
    </location>
</feature>
<accession>A0A401GTH7</accession>
<organism evidence="2 3">
    <name type="scientific">Sparassis crispa</name>
    <dbReference type="NCBI Taxonomy" id="139825"/>
    <lineage>
        <taxon>Eukaryota</taxon>
        <taxon>Fungi</taxon>
        <taxon>Dikarya</taxon>
        <taxon>Basidiomycota</taxon>
        <taxon>Agaricomycotina</taxon>
        <taxon>Agaricomycetes</taxon>
        <taxon>Polyporales</taxon>
        <taxon>Sparassidaceae</taxon>
        <taxon>Sparassis</taxon>
    </lineage>
</organism>
<gene>
    <name evidence="2" type="ORF">SCP_0800070</name>
</gene>
<dbReference type="InParanoid" id="A0A401GTH7"/>
<dbReference type="AlphaFoldDB" id="A0A401GTH7"/>
<keyword evidence="3" id="KW-1185">Reference proteome</keyword>
<evidence type="ECO:0000313" key="2">
    <source>
        <dbReference type="EMBL" id="GBE85490.1"/>
    </source>
</evidence>
<dbReference type="Proteomes" id="UP000287166">
    <property type="component" value="Unassembled WGS sequence"/>
</dbReference>
<name>A0A401GTH7_9APHY</name>
<dbReference type="GeneID" id="38782407"/>
<protein>
    <submittedName>
        <fullName evidence="2">Uncharacterized protein</fullName>
    </submittedName>
</protein>
<feature type="compositionally biased region" description="Basic and acidic residues" evidence="1">
    <location>
        <begin position="93"/>
        <end position="108"/>
    </location>
</feature>
<evidence type="ECO:0000313" key="3">
    <source>
        <dbReference type="Proteomes" id="UP000287166"/>
    </source>
</evidence>
<feature type="compositionally biased region" description="Polar residues" evidence="1">
    <location>
        <begin position="80"/>
        <end position="91"/>
    </location>
</feature>